<proteinExistence type="predicted"/>
<reference evidence="1 2" key="1">
    <citation type="submission" date="2021-04" db="EMBL/GenBank/DDBJ databases">
        <title>Whole genome sequence of Jiella sp. KSK16Y-1.</title>
        <authorList>
            <person name="Tuo L."/>
        </authorList>
    </citation>
    <scope>NUCLEOTIDE SEQUENCE [LARGE SCALE GENOMIC DNA]</scope>
    <source>
        <strain evidence="1 2">KSK16Y-1</strain>
    </source>
</reference>
<dbReference type="Proteomes" id="UP000678276">
    <property type="component" value="Unassembled WGS sequence"/>
</dbReference>
<evidence type="ECO:0000313" key="2">
    <source>
        <dbReference type="Proteomes" id="UP000678276"/>
    </source>
</evidence>
<protein>
    <recommendedName>
        <fullName evidence="3">DNA-binding protein</fullName>
    </recommendedName>
</protein>
<dbReference type="EMBL" id="JAGJCF010000009">
    <property type="protein sequence ID" value="MBP0616514.1"/>
    <property type="molecule type" value="Genomic_DNA"/>
</dbReference>
<dbReference type="RefSeq" id="WP_209595011.1">
    <property type="nucleotide sequence ID" value="NZ_JAGJCF010000009.1"/>
</dbReference>
<evidence type="ECO:0000313" key="1">
    <source>
        <dbReference type="EMBL" id="MBP0616514.1"/>
    </source>
</evidence>
<evidence type="ECO:0008006" key="3">
    <source>
        <dbReference type="Google" id="ProtNLM"/>
    </source>
</evidence>
<organism evidence="1 2">
    <name type="scientific">Jiella mangrovi</name>
    <dbReference type="NCBI Taxonomy" id="2821407"/>
    <lineage>
        <taxon>Bacteria</taxon>
        <taxon>Pseudomonadati</taxon>
        <taxon>Pseudomonadota</taxon>
        <taxon>Alphaproteobacteria</taxon>
        <taxon>Hyphomicrobiales</taxon>
        <taxon>Aurantimonadaceae</taxon>
        <taxon>Jiella</taxon>
    </lineage>
</organism>
<gene>
    <name evidence="1" type="ORF">J6595_13075</name>
</gene>
<keyword evidence="2" id="KW-1185">Reference proteome</keyword>
<comment type="caution">
    <text evidence="1">The sequence shown here is derived from an EMBL/GenBank/DDBJ whole genome shotgun (WGS) entry which is preliminary data.</text>
</comment>
<name>A0ABS4BIC2_9HYPH</name>
<accession>A0ABS4BIC2</accession>
<sequence>MSEEPDPHWPRFMTDKELRAYFGLSERALRRYRALKEFPQKDIVVGKTDSVAVTRFFDWVAGLADAPPRPNSRYVPSAEKDKR</sequence>